<dbReference type="InterPro" id="IPR029018">
    <property type="entry name" value="Hex-like_dom2"/>
</dbReference>
<evidence type="ECO:0000256" key="6">
    <source>
        <dbReference type="PIRSR" id="PIRSR625705-1"/>
    </source>
</evidence>
<protein>
    <recommendedName>
        <fullName evidence="3">beta-N-acetylhexosaminidase</fullName>
        <ecNumber evidence="3">3.2.1.52</ecNumber>
    </recommendedName>
</protein>
<dbReference type="GO" id="GO:0005975">
    <property type="term" value="P:carbohydrate metabolic process"/>
    <property type="evidence" value="ECO:0007669"/>
    <property type="project" value="InterPro"/>
</dbReference>
<keyword evidence="5" id="KW-0326">Glycosidase</keyword>
<dbReference type="Pfam" id="PF00728">
    <property type="entry name" value="Glyco_hydro_20"/>
    <property type="match status" value="2"/>
</dbReference>
<dbReference type="InterPro" id="IPR025705">
    <property type="entry name" value="Beta_hexosaminidase_sua/sub"/>
</dbReference>
<name>A0A6L9XTG8_9MICO</name>
<feature type="region of interest" description="Disordered" evidence="7">
    <location>
        <begin position="1"/>
        <end position="20"/>
    </location>
</feature>
<evidence type="ECO:0000313" key="10">
    <source>
        <dbReference type="EMBL" id="NEN04384.1"/>
    </source>
</evidence>
<dbReference type="CDD" id="cd06568">
    <property type="entry name" value="GH20_SpHex_like"/>
    <property type="match status" value="1"/>
</dbReference>
<dbReference type="PRINTS" id="PR00738">
    <property type="entry name" value="GLHYDRLASE20"/>
</dbReference>
<comment type="caution">
    <text evidence="10">The sequence shown here is derived from an EMBL/GenBank/DDBJ whole genome shotgun (WGS) entry which is preliminary data.</text>
</comment>
<dbReference type="EC" id="3.2.1.52" evidence="3"/>
<keyword evidence="11" id="KW-1185">Reference proteome</keyword>
<comment type="similarity">
    <text evidence="2">Belongs to the glycosyl hydrolase 20 family.</text>
</comment>
<comment type="catalytic activity">
    <reaction evidence="1">
        <text>Hydrolysis of terminal non-reducing N-acetyl-D-hexosamine residues in N-acetyl-beta-D-hexosaminides.</text>
        <dbReference type="EC" id="3.2.1.52"/>
    </reaction>
</comment>
<evidence type="ECO:0000259" key="9">
    <source>
        <dbReference type="Pfam" id="PF02838"/>
    </source>
</evidence>
<dbReference type="SUPFAM" id="SSF55545">
    <property type="entry name" value="beta-N-acetylhexosaminidase-like domain"/>
    <property type="match status" value="1"/>
</dbReference>
<accession>A0A6L9XTG8</accession>
<evidence type="ECO:0000256" key="1">
    <source>
        <dbReference type="ARBA" id="ARBA00001231"/>
    </source>
</evidence>
<proteinExistence type="inferred from homology"/>
<evidence type="ECO:0000256" key="3">
    <source>
        <dbReference type="ARBA" id="ARBA00012663"/>
    </source>
</evidence>
<evidence type="ECO:0000256" key="7">
    <source>
        <dbReference type="SAM" id="MobiDB-lite"/>
    </source>
</evidence>
<evidence type="ECO:0000259" key="8">
    <source>
        <dbReference type="Pfam" id="PF00728"/>
    </source>
</evidence>
<evidence type="ECO:0000256" key="5">
    <source>
        <dbReference type="ARBA" id="ARBA00023295"/>
    </source>
</evidence>
<dbReference type="PANTHER" id="PTHR22600">
    <property type="entry name" value="BETA-HEXOSAMINIDASE"/>
    <property type="match status" value="1"/>
</dbReference>
<dbReference type="EMBL" id="JAAGWY010000001">
    <property type="protein sequence ID" value="NEN04384.1"/>
    <property type="molecule type" value="Genomic_DNA"/>
</dbReference>
<feature type="domain" description="Beta-hexosaminidase bacterial type N-terminal" evidence="9">
    <location>
        <begin position="25"/>
        <end position="154"/>
    </location>
</feature>
<feature type="active site" description="Proton donor" evidence="6">
    <location>
        <position position="320"/>
    </location>
</feature>
<dbReference type="GO" id="GO:0004563">
    <property type="term" value="F:beta-N-acetylhexosaminidase activity"/>
    <property type="evidence" value="ECO:0007669"/>
    <property type="project" value="UniProtKB-EC"/>
</dbReference>
<gene>
    <name evidence="10" type="ORF">G3T36_00720</name>
</gene>
<dbReference type="AlphaFoldDB" id="A0A6L9XTG8"/>
<sequence>MSAFRGGARRPSRKVNPVPQTPVVSVIPRPVSVEQFGDAPFTLAPDARISVAGQGADAVAGVLAAALAGDCGRHPAIVHEPPGYGDFAIVIAEGEAPEGHAAEGYTVTVTPEGVRIGADTEAGAFLGVQTVRQLIPLECGTDPLSIPPVSIRDHPRYAYRGAMLDVARHFFTVDEVERFIDAIVPLKLNHLHLHLTDDQGWRIDIESWPELARHGGSTGSDGSRGGFYTHDDYRRLVAYAQERHVTLVPEIDMPGHTNAALASYPQLNPSGVVPALYTGSKVGFSTLDADSMVTYEFIDDVIREVSALTPGPYLHIGGDESLVTPPEEFLRFIARASAVAASHGKTLIGWHEMGASDQLPPGTVGQYWDFLTPRGDAADDALSFVRQGGSVIMSPADVAYLDIVYEEGDRLGQEWAGGPTTVRDAYVWDPARIVPGLGDAHILGVEAPVWTETLATIDEVESMVFPRIAAVAEVAWSAPPADTAEVASVRDFDEFAQRLADLGKRWELAGTVFRRVPGVQWRTAAGDWAEMTSAAIDD</sequence>
<keyword evidence="4 10" id="KW-0378">Hydrolase</keyword>
<dbReference type="Gene3D" id="3.30.379.10">
    <property type="entry name" value="Chitobiase/beta-hexosaminidase domain 2-like"/>
    <property type="match status" value="1"/>
</dbReference>
<organism evidence="10 11">
    <name type="scientific">Leifsonia tongyongensis</name>
    <dbReference type="NCBI Taxonomy" id="1268043"/>
    <lineage>
        <taxon>Bacteria</taxon>
        <taxon>Bacillati</taxon>
        <taxon>Actinomycetota</taxon>
        <taxon>Actinomycetes</taxon>
        <taxon>Micrococcales</taxon>
        <taxon>Microbacteriaceae</taxon>
        <taxon>Leifsonia</taxon>
    </lineage>
</organism>
<dbReference type="PANTHER" id="PTHR22600:SF57">
    <property type="entry name" value="BETA-N-ACETYLHEXOSAMINIDASE"/>
    <property type="match status" value="1"/>
</dbReference>
<dbReference type="GO" id="GO:0016020">
    <property type="term" value="C:membrane"/>
    <property type="evidence" value="ECO:0007669"/>
    <property type="project" value="TreeGrafter"/>
</dbReference>
<feature type="domain" description="Glycoside hydrolase family 20 catalytic" evidence="8">
    <location>
        <begin position="330"/>
        <end position="478"/>
    </location>
</feature>
<evidence type="ECO:0000256" key="4">
    <source>
        <dbReference type="ARBA" id="ARBA00022801"/>
    </source>
</evidence>
<reference evidence="10 11" key="1">
    <citation type="journal article" date="2014" name="J. Microbiol.">
        <title>Diaminobutyricibacter tongyongensis gen. nov., sp. nov. and Homoserinibacter gongjuensis gen. nov., sp. nov. belong to the family Microbacteriaceae.</title>
        <authorList>
            <person name="Kim S.J."/>
            <person name="Ahn J.H."/>
            <person name="Weon H.Y."/>
            <person name="Hamada M."/>
            <person name="Suzuki K."/>
            <person name="Kwon S.W."/>
        </authorList>
    </citation>
    <scope>NUCLEOTIDE SEQUENCE [LARGE SCALE GENOMIC DNA]</scope>
    <source>
        <strain evidence="10 11">NBRC 108724</strain>
    </source>
</reference>
<dbReference type="Gene3D" id="3.20.20.80">
    <property type="entry name" value="Glycosidases"/>
    <property type="match status" value="1"/>
</dbReference>
<evidence type="ECO:0000256" key="2">
    <source>
        <dbReference type="ARBA" id="ARBA00006285"/>
    </source>
</evidence>
<evidence type="ECO:0000313" key="11">
    <source>
        <dbReference type="Proteomes" id="UP000474967"/>
    </source>
</evidence>
<dbReference type="InterPro" id="IPR017853">
    <property type="entry name" value="GH"/>
</dbReference>
<dbReference type="Pfam" id="PF02838">
    <property type="entry name" value="Glyco_hydro_20b"/>
    <property type="match status" value="1"/>
</dbReference>
<dbReference type="SUPFAM" id="SSF51445">
    <property type="entry name" value="(Trans)glycosidases"/>
    <property type="match status" value="1"/>
</dbReference>
<dbReference type="Proteomes" id="UP000474967">
    <property type="component" value="Unassembled WGS sequence"/>
</dbReference>
<dbReference type="InterPro" id="IPR015882">
    <property type="entry name" value="HEX_bac_N"/>
</dbReference>
<feature type="domain" description="Glycoside hydrolase family 20 catalytic" evidence="8">
    <location>
        <begin position="157"/>
        <end position="321"/>
    </location>
</feature>
<dbReference type="GO" id="GO:0030203">
    <property type="term" value="P:glycosaminoglycan metabolic process"/>
    <property type="evidence" value="ECO:0007669"/>
    <property type="project" value="TreeGrafter"/>
</dbReference>
<dbReference type="InterPro" id="IPR015883">
    <property type="entry name" value="Glyco_hydro_20_cat"/>
</dbReference>